<gene>
    <name evidence="2" type="ORF">PR048_024144</name>
</gene>
<keyword evidence="3" id="KW-1185">Reference proteome</keyword>
<feature type="region of interest" description="Disordered" evidence="1">
    <location>
        <begin position="24"/>
        <end position="104"/>
    </location>
</feature>
<accession>A0ABQ9GW71</accession>
<evidence type="ECO:0000256" key="1">
    <source>
        <dbReference type="SAM" id="MobiDB-lite"/>
    </source>
</evidence>
<feature type="compositionally biased region" description="Low complexity" evidence="1">
    <location>
        <begin position="903"/>
        <end position="913"/>
    </location>
</feature>
<feature type="compositionally biased region" description="Polar residues" evidence="1">
    <location>
        <begin position="72"/>
        <end position="94"/>
    </location>
</feature>
<organism evidence="2 3">
    <name type="scientific">Dryococelus australis</name>
    <dbReference type="NCBI Taxonomy" id="614101"/>
    <lineage>
        <taxon>Eukaryota</taxon>
        <taxon>Metazoa</taxon>
        <taxon>Ecdysozoa</taxon>
        <taxon>Arthropoda</taxon>
        <taxon>Hexapoda</taxon>
        <taxon>Insecta</taxon>
        <taxon>Pterygota</taxon>
        <taxon>Neoptera</taxon>
        <taxon>Polyneoptera</taxon>
        <taxon>Phasmatodea</taxon>
        <taxon>Verophasmatodea</taxon>
        <taxon>Anareolatae</taxon>
        <taxon>Phasmatidae</taxon>
        <taxon>Eurycanthinae</taxon>
        <taxon>Dryococelus</taxon>
    </lineage>
</organism>
<proteinExistence type="predicted"/>
<reference evidence="2 3" key="1">
    <citation type="submission" date="2023-02" db="EMBL/GenBank/DDBJ databases">
        <title>LHISI_Scaffold_Assembly.</title>
        <authorList>
            <person name="Stuart O.P."/>
            <person name="Cleave R."/>
            <person name="Magrath M.J.L."/>
            <person name="Mikheyev A.S."/>
        </authorList>
    </citation>
    <scope>NUCLEOTIDE SEQUENCE [LARGE SCALE GENOMIC DNA]</scope>
    <source>
        <strain evidence="2">Daus_M_001</strain>
        <tissue evidence="2">Leg muscle</tissue>
    </source>
</reference>
<feature type="compositionally biased region" description="Polar residues" evidence="1">
    <location>
        <begin position="879"/>
        <end position="892"/>
    </location>
</feature>
<feature type="compositionally biased region" description="Basic and acidic residues" evidence="1">
    <location>
        <begin position="56"/>
        <end position="69"/>
    </location>
</feature>
<sequence>MFKSVFCLKYTVSINYKNRIESSLKKKRRGENRTASPFPSGTEKDAQVVKMKSVKKMSEPKKTRMHLDAISKPSSCSKQRNGESSPLVENSNTVPKRKGKKASLTCQVVNSNSKQKESKEKILTDKFPKNFYQTNNSGNKENVMLSMEHLQAYTGSKKKTLGQQRSSQSRERNKTNIPCYGVSASKLKTFCVVGKPSRKLMFQENLSTGPEENVYDFEEDDTSSKRLCKRGKRKKQLDSSDEEYIPSKTRLVCKPKASDSSESIDISNYNIRCKRKNPNYNCKSKIENSPLAELLPKVCDEDTKESVSPDLFDRNLQFSSCNIALELSKTNDSKNTSFHDEKMYFKPLNEITSCRSLGKLHPSKMNYQFTSITSEHGEKTCCIKDSLSLTRTLTEDKIALICNVGDAPDGFKGFASSECIFTPHSKLCGCHHSLYGLKMLSTGGEETRQSKDLAVFQDKNGLKVTNAVVVENFNISNKISCSEGTDISYNICKGYVEHFSTSSEESVVVQSGVSSTKYFDVSHDDRKLHLKPVVALQRLVHPLSTRNNNCPTSGKRTRFKNSTVLDISNKENIPTSVLQSASKNRRQSRKLWRPTAYVSPKAYVKGNSSFEDTFDSPLRTVAESGVCSRVTWEDASSKCVLTRDSQFRDTRTSVCSQEELSSSTHSGFIMDSNRQSAGQRIDGILSLSSSHSKCADTSDRLSSPKKKDACVAVGSSDVNAVHTAISDQPVTCQEVKRVSAVHKSDSVSTMTMRVCNKGSNSHILHANFHSVSLSSDKDDSFVNKARPKIEIRASRGMTFQDSAITDQLTECNKDNYFGFDQEEPEEELLSPIKQATCAPLSHLSIATSSTPDHGTATAQQAVKPWRPVVGPVSGRSRKQVQSNLHSFLSKSAPQPKREETVTSSSLHHLASSARDITTSESMPVIFSVDDDLQLQYDCKQPPRRVYSHPKRTRKCKFDSLQEEQMKEDLGENISRMTVKKRSKKQDEKKQGEVIALQPITVCPQQPVPIGLSSRTLTTGEVSPPSFLFQSSLKIAGEPYPLVMPIRLGTSSTTGQRLPLLPACEDQQSAAGADQPRCRHHRRPSSSQQQPNQDLPCVKPTVGKPVPLSKTPVRRAFVTTPDFVLCWRLCAPLYTAAR</sequence>
<feature type="region of interest" description="Disordered" evidence="1">
    <location>
        <begin position="1068"/>
        <end position="1103"/>
    </location>
</feature>
<name>A0ABQ9GW71_9NEOP</name>
<protein>
    <submittedName>
        <fullName evidence="2">Uncharacterized protein</fullName>
    </submittedName>
</protein>
<feature type="compositionally biased region" description="Polar residues" evidence="1">
    <location>
        <begin position="846"/>
        <end position="860"/>
    </location>
</feature>
<evidence type="ECO:0000313" key="2">
    <source>
        <dbReference type="EMBL" id="KAJ8876234.1"/>
    </source>
</evidence>
<dbReference type="EMBL" id="JARBHB010000009">
    <property type="protein sequence ID" value="KAJ8876234.1"/>
    <property type="molecule type" value="Genomic_DNA"/>
</dbReference>
<comment type="caution">
    <text evidence="2">The sequence shown here is derived from an EMBL/GenBank/DDBJ whole genome shotgun (WGS) entry which is preliminary data.</text>
</comment>
<feature type="region of interest" description="Disordered" evidence="1">
    <location>
        <begin position="155"/>
        <end position="174"/>
    </location>
</feature>
<dbReference type="Proteomes" id="UP001159363">
    <property type="component" value="Chromosome 8"/>
</dbReference>
<evidence type="ECO:0000313" key="3">
    <source>
        <dbReference type="Proteomes" id="UP001159363"/>
    </source>
</evidence>
<feature type="region of interest" description="Disordered" evidence="1">
    <location>
        <begin position="846"/>
        <end position="914"/>
    </location>
</feature>